<evidence type="ECO:0000256" key="3">
    <source>
        <dbReference type="ARBA" id="ARBA00022692"/>
    </source>
</evidence>
<feature type="transmembrane region" description="Helical" evidence="6">
    <location>
        <begin position="38"/>
        <end position="57"/>
    </location>
</feature>
<dbReference type="EMBL" id="FTOR01000001">
    <property type="protein sequence ID" value="SIS64316.1"/>
    <property type="molecule type" value="Genomic_DNA"/>
</dbReference>
<dbReference type="STRING" id="477680.SAMN05421788_101385"/>
<protein>
    <recommendedName>
        <fullName evidence="9">Lysylphosphatidylglycerol synthase TM region</fullName>
    </recommendedName>
</protein>
<reference evidence="8" key="1">
    <citation type="submission" date="2017-01" db="EMBL/GenBank/DDBJ databases">
        <authorList>
            <person name="Varghese N."/>
            <person name="Submissions S."/>
        </authorList>
    </citation>
    <scope>NUCLEOTIDE SEQUENCE [LARGE SCALE GENOMIC DNA]</scope>
    <source>
        <strain evidence="8">DSM 21054</strain>
    </source>
</reference>
<dbReference type="KEGG" id="fln:FLA_4984"/>
<dbReference type="RefSeq" id="WP_076375128.1">
    <property type="nucleotide sequence ID" value="NZ_AP017422.1"/>
</dbReference>
<keyword evidence="4 6" id="KW-1133">Transmembrane helix</keyword>
<evidence type="ECO:0000313" key="8">
    <source>
        <dbReference type="Proteomes" id="UP000186917"/>
    </source>
</evidence>
<gene>
    <name evidence="7" type="ORF">SAMN05421788_101385</name>
</gene>
<evidence type="ECO:0000256" key="1">
    <source>
        <dbReference type="ARBA" id="ARBA00004651"/>
    </source>
</evidence>
<name>A0A173MN77_9BACT</name>
<dbReference type="GO" id="GO:0005886">
    <property type="term" value="C:plasma membrane"/>
    <property type="evidence" value="ECO:0007669"/>
    <property type="project" value="UniProtKB-SubCell"/>
</dbReference>
<sequence>MKLVRILILLSVGVSLGVFIWATDFTQVSRLLTHTGNDFWLLIITTCLGYICATISWRYCMGDQRNHIPVFRLFLIRHVGETVTLFNPASIIAGEAMKAWMLRNYPVKKSTVHASILVSRAIMIITQVVLFSGALILLLAAGPAPVITAGVVAKVLCWLAGVVLIVCIVFWGIKKARTTTVYLFVAKKTAALRAAMRETMAESKELYRNNRRALLMACFFTFLHWTVGSLEIYFILRILGTHADVVKSLLVDMGVVLFKSAGAFIPGQAGVEEYGNKMMLGMIGIHGTAIWIAASILRRVRQLFWLLVGVIAYVLIRRHGDRAYQL</sequence>
<keyword evidence="2" id="KW-1003">Cell membrane</keyword>
<organism evidence="7 8">
    <name type="scientific">Filimonas lacunae</name>
    <dbReference type="NCBI Taxonomy" id="477680"/>
    <lineage>
        <taxon>Bacteria</taxon>
        <taxon>Pseudomonadati</taxon>
        <taxon>Bacteroidota</taxon>
        <taxon>Chitinophagia</taxon>
        <taxon>Chitinophagales</taxon>
        <taxon>Chitinophagaceae</taxon>
        <taxon>Filimonas</taxon>
    </lineage>
</organism>
<evidence type="ECO:0000256" key="5">
    <source>
        <dbReference type="ARBA" id="ARBA00023136"/>
    </source>
</evidence>
<evidence type="ECO:0000313" key="7">
    <source>
        <dbReference type="EMBL" id="SIS64316.1"/>
    </source>
</evidence>
<evidence type="ECO:0000256" key="4">
    <source>
        <dbReference type="ARBA" id="ARBA00022989"/>
    </source>
</evidence>
<accession>A0A173MN77</accession>
<proteinExistence type="predicted"/>
<dbReference type="Pfam" id="PF03706">
    <property type="entry name" value="LPG_synthase_TM"/>
    <property type="match status" value="1"/>
</dbReference>
<evidence type="ECO:0000256" key="6">
    <source>
        <dbReference type="SAM" id="Phobius"/>
    </source>
</evidence>
<feature type="transmembrane region" description="Helical" evidence="6">
    <location>
        <begin position="278"/>
        <end position="297"/>
    </location>
</feature>
<dbReference type="AlphaFoldDB" id="A0A173MN77"/>
<dbReference type="PANTHER" id="PTHR39087">
    <property type="entry name" value="UPF0104 MEMBRANE PROTEIN MJ1595"/>
    <property type="match status" value="1"/>
</dbReference>
<dbReference type="PANTHER" id="PTHR39087:SF2">
    <property type="entry name" value="UPF0104 MEMBRANE PROTEIN MJ1595"/>
    <property type="match status" value="1"/>
</dbReference>
<feature type="transmembrane region" description="Helical" evidence="6">
    <location>
        <begin position="147"/>
        <end position="173"/>
    </location>
</feature>
<feature type="transmembrane region" description="Helical" evidence="6">
    <location>
        <begin position="213"/>
        <end position="236"/>
    </location>
</feature>
<evidence type="ECO:0008006" key="9">
    <source>
        <dbReference type="Google" id="ProtNLM"/>
    </source>
</evidence>
<keyword evidence="8" id="KW-1185">Reference proteome</keyword>
<keyword evidence="5 6" id="KW-0472">Membrane</keyword>
<comment type="subcellular location">
    <subcellularLocation>
        <location evidence="1">Cell membrane</location>
        <topology evidence="1">Multi-pass membrane protein</topology>
    </subcellularLocation>
</comment>
<dbReference type="InterPro" id="IPR022791">
    <property type="entry name" value="L-PG_synthase/AglD"/>
</dbReference>
<dbReference type="NCBIfam" id="TIGR00374">
    <property type="entry name" value="flippase-like domain"/>
    <property type="match status" value="1"/>
</dbReference>
<dbReference type="Proteomes" id="UP000186917">
    <property type="component" value="Unassembled WGS sequence"/>
</dbReference>
<evidence type="ECO:0000256" key="2">
    <source>
        <dbReference type="ARBA" id="ARBA00022475"/>
    </source>
</evidence>
<keyword evidence="3 6" id="KW-0812">Transmembrane</keyword>
<feature type="transmembrane region" description="Helical" evidence="6">
    <location>
        <begin position="303"/>
        <end position="320"/>
    </location>
</feature>
<feature type="transmembrane region" description="Helical" evidence="6">
    <location>
        <begin position="117"/>
        <end position="141"/>
    </location>
</feature>